<dbReference type="PIRSF" id="PIRSF002070">
    <property type="entry name" value="SSB"/>
    <property type="match status" value="1"/>
</dbReference>
<keyword evidence="1 2" id="KW-0238">DNA-binding</keyword>
<dbReference type="SUPFAM" id="SSF50249">
    <property type="entry name" value="Nucleic acid-binding proteins"/>
    <property type="match status" value="1"/>
</dbReference>
<dbReference type="RefSeq" id="WP_193528748.1">
    <property type="nucleotide sequence ID" value="NZ_JADCJZ010000001.1"/>
</dbReference>
<gene>
    <name evidence="5" type="primary">ssb</name>
    <name evidence="5" type="ORF">INF26_00145</name>
</gene>
<evidence type="ECO:0000256" key="3">
    <source>
        <dbReference type="PIRNR" id="PIRNR002070"/>
    </source>
</evidence>
<proteinExistence type="inferred from homology"/>
<comment type="function">
    <text evidence="2">Plays an important role in DNA replication, recombination and repair. Binds to ssDNA and to an array of partner proteins to recruit them to their sites of action during DNA metabolism.</text>
</comment>
<protein>
    <recommendedName>
        <fullName evidence="2 3">Single-stranded DNA-binding protein</fullName>
        <shortName evidence="2">SSB</shortName>
    </recommendedName>
</protein>
<feature type="region of interest" description="Disordered" evidence="4">
    <location>
        <begin position="110"/>
        <end position="156"/>
    </location>
</feature>
<keyword evidence="2" id="KW-0235">DNA replication</keyword>
<dbReference type="PANTHER" id="PTHR10302:SF27">
    <property type="entry name" value="SINGLE-STRANDED DNA-BINDING PROTEIN"/>
    <property type="match status" value="1"/>
</dbReference>
<dbReference type="EMBL" id="JADCJZ010000001">
    <property type="protein sequence ID" value="MBE5023281.1"/>
    <property type="molecule type" value="Genomic_DNA"/>
</dbReference>
<keyword evidence="2" id="KW-0234">DNA repair</keyword>
<keyword evidence="2" id="KW-0233">DNA recombination</keyword>
<feature type="short sequence motif" description="Important for interaction with partner proteins" evidence="2">
    <location>
        <begin position="151"/>
        <end position="156"/>
    </location>
</feature>
<reference evidence="5 6" key="1">
    <citation type="submission" date="2020-10" db="EMBL/GenBank/DDBJ databases">
        <title>ChiBAC.</title>
        <authorList>
            <person name="Zenner C."/>
            <person name="Hitch T.C.A."/>
            <person name="Clavel T."/>
        </authorList>
    </citation>
    <scope>NUCLEOTIDE SEQUENCE [LARGE SCALE GENOMIC DNA]</scope>
    <source>
        <strain evidence="5 6">DSM 107455</strain>
    </source>
</reference>
<comment type="subunit">
    <text evidence="2">Homotetramer.</text>
</comment>
<dbReference type="Proteomes" id="UP001194273">
    <property type="component" value="Unassembled WGS sequence"/>
</dbReference>
<accession>A0ABR9QQC4</accession>
<evidence type="ECO:0000313" key="6">
    <source>
        <dbReference type="Proteomes" id="UP001194273"/>
    </source>
</evidence>
<comment type="caution">
    <text evidence="2">Lacks conserved residue(s) required for the propagation of feature annotation.</text>
</comment>
<keyword evidence="6" id="KW-1185">Reference proteome</keyword>
<dbReference type="HAMAP" id="MF_00984">
    <property type="entry name" value="SSB"/>
    <property type="match status" value="1"/>
</dbReference>
<dbReference type="InterPro" id="IPR000424">
    <property type="entry name" value="Primosome_PriB/ssb"/>
</dbReference>
<evidence type="ECO:0000256" key="2">
    <source>
        <dbReference type="HAMAP-Rule" id="MF_00984"/>
    </source>
</evidence>
<dbReference type="GO" id="GO:0003677">
    <property type="term" value="F:DNA binding"/>
    <property type="evidence" value="ECO:0007669"/>
    <property type="project" value="UniProtKB-KW"/>
</dbReference>
<keyword evidence="2" id="KW-0227">DNA damage</keyword>
<dbReference type="Gene3D" id="2.40.50.140">
    <property type="entry name" value="Nucleic acid-binding proteins"/>
    <property type="match status" value="1"/>
</dbReference>
<evidence type="ECO:0000313" key="5">
    <source>
        <dbReference type="EMBL" id="MBE5023281.1"/>
    </source>
</evidence>
<organism evidence="5 6">
    <name type="scientific">Thermophilibacter gallinarum</name>
    <dbReference type="NCBI Taxonomy" id="2779357"/>
    <lineage>
        <taxon>Bacteria</taxon>
        <taxon>Bacillati</taxon>
        <taxon>Actinomycetota</taxon>
        <taxon>Coriobacteriia</taxon>
        <taxon>Coriobacteriales</taxon>
        <taxon>Atopobiaceae</taxon>
        <taxon>Thermophilibacter</taxon>
    </lineage>
</organism>
<evidence type="ECO:0000256" key="4">
    <source>
        <dbReference type="SAM" id="MobiDB-lite"/>
    </source>
</evidence>
<dbReference type="NCBIfam" id="TIGR00621">
    <property type="entry name" value="ssb"/>
    <property type="match status" value="1"/>
</dbReference>
<dbReference type="PROSITE" id="PS50935">
    <property type="entry name" value="SSB"/>
    <property type="match status" value="1"/>
</dbReference>
<dbReference type="Pfam" id="PF00436">
    <property type="entry name" value="SSB"/>
    <property type="match status" value="1"/>
</dbReference>
<sequence length="156" mass="16847">MSINRVNISGNLTRDPELRSTAGGMPILAFGVAVNDRRRNPQTGEWEDVPNFVDCVVFGARAEALSRFLSKGSKVAIEGKLRYSSWEAKDGSKRSKLEVIVDEVEFLSSRNQQGGGAPMQQAGPSYAAPAAAPQQSYSAPVQTPPSADVYDEDIPF</sequence>
<evidence type="ECO:0000256" key="1">
    <source>
        <dbReference type="ARBA" id="ARBA00023125"/>
    </source>
</evidence>
<dbReference type="InterPro" id="IPR012340">
    <property type="entry name" value="NA-bd_OB-fold"/>
</dbReference>
<comment type="caution">
    <text evidence="5">The sequence shown here is derived from an EMBL/GenBank/DDBJ whole genome shotgun (WGS) entry which is preliminary data.</text>
</comment>
<dbReference type="CDD" id="cd04496">
    <property type="entry name" value="SSB_OBF"/>
    <property type="match status" value="1"/>
</dbReference>
<dbReference type="InterPro" id="IPR011344">
    <property type="entry name" value="ssDNA-bd"/>
</dbReference>
<feature type="compositionally biased region" description="Low complexity" evidence="4">
    <location>
        <begin position="118"/>
        <end position="140"/>
    </location>
</feature>
<dbReference type="PANTHER" id="PTHR10302">
    <property type="entry name" value="SINGLE-STRANDED DNA-BINDING PROTEIN"/>
    <property type="match status" value="1"/>
</dbReference>
<name>A0ABR9QQC4_9ACTN</name>